<proteinExistence type="predicted"/>
<evidence type="ECO:0000256" key="1">
    <source>
        <dbReference type="ARBA" id="ARBA00022553"/>
    </source>
</evidence>
<dbReference type="InterPro" id="IPR058245">
    <property type="entry name" value="NreC/VraR/RcsB-like_REC"/>
</dbReference>
<feature type="domain" description="Response regulatory" evidence="4">
    <location>
        <begin position="14"/>
        <end position="131"/>
    </location>
</feature>
<evidence type="ECO:0000256" key="2">
    <source>
        <dbReference type="ARBA" id="ARBA00023012"/>
    </source>
</evidence>
<reference evidence="5 6" key="1">
    <citation type="submission" date="2020-11" db="EMBL/GenBank/DDBJ databases">
        <title>Pedobacter endophytica, an endophytic bacteria isolated form Carex pumila.</title>
        <authorList>
            <person name="Peng Y."/>
            <person name="Jiang L."/>
            <person name="Lee J."/>
        </authorList>
    </citation>
    <scope>NUCLEOTIDE SEQUENCE [LARGE SCALE GENOMIC DNA]</scope>
    <source>
        <strain evidence="5 6">JBR3-12</strain>
    </source>
</reference>
<dbReference type="Proteomes" id="UP000594759">
    <property type="component" value="Chromosome"/>
</dbReference>
<dbReference type="AlphaFoldDB" id="A0A7U3Q6I2"/>
<gene>
    <name evidence="5" type="ORF">IZT61_16325</name>
</gene>
<accession>A0A7U3Q6I2</accession>
<keyword evidence="1 3" id="KW-0597">Phosphoprotein</keyword>
<dbReference type="InterPro" id="IPR011006">
    <property type="entry name" value="CheY-like_superfamily"/>
</dbReference>
<dbReference type="PROSITE" id="PS50110">
    <property type="entry name" value="RESPONSE_REGULATORY"/>
    <property type="match status" value="1"/>
</dbReference>
<dbReference type="KEGG" id="pex:IZT61_16325"/>
<keyword evidence="2" id="KW-0902">Two-component regulatory system</keyword>
<dbReference type="Gene3D" id="3.40.50.2300">
    <property type="match status" value="1"/>
</dbReference>
<evidence type="ECO:0000259" key="4">
    <source>
        <dbReference type="PROSITE" id="PS50110"/>
    </source>
</evidence>
<dbReference type="InterPro" id="IPR001789">
    <property type="entry name" value="Sig_transdc_resp-reg_receiver"/>
</dbReference>
<evidence type="ECO:0000256" key="3">
    <source>
        <dbReference type="PROSITE-ProRule" id="PRU00169"/>
    </source>
</evidence>
<keyword evidence="6" id="KW-1185">Reference proteome</keyword>
<sequence length="141" mass="16182">MDDNKDKLNCKKINVAYAEDQLWFRDSVVELLIQNGFEISIVAQDGDEMIRLLEKADGSPDIFLTDLRMPKMHGFELIRQILKRWPDSKVVMLTSDVETFYVDEARKAGAVAFLHKIIDHKNIVDALREIYDTGTTSHGKL</sequence>
<evidence type="ECO:0000313" key="6">
    <source>
        <dbReference type="Proteomes" id="UP000594759"/>
    </source>
</evidence>
<dbReference type="SUPFAM" id="SSF52172">
    <property type="entry name" value="CheY-like"/>
    <property type="match status" value="1"/>
</dbReference>
<dbReference type="RefSeq" id="WP_196098107.1">
    <property type="nucleotide sequence ID" value="NZ_CP064939.1"/>
</dbReference>
<feature type="modified residue" description="4-aspartylphosphate" evidence="3">
    <location>
        <position position="66"/>
    </location>
</feature>
<dbReference type="InterPro" id="IPR050595">
    <property type="entry name" value="Bact_response_regulator"/>
</dbReference>
<organism evidence="5 6">
    <name type="scientific">Pedobacter endophyticus</name>
    <dbReference type="NCBI Taxonomy" id="2789740"/>
    <lineage>
        <taxon>Bacteria</taxon>
        <taxon>Pseudomonadati</taxon>
        <taxon>Bacteroidota</taxon>
        <taxon>Sphingobacteriia</taxon>
        <taxon>Sphingobacteriales</taxon>
        <taxon>Sphingobacteriaceae</taxon>
        <taxon>Pedobacter</taxon>
    </lineage>
</organism>
<dbReference type="PANTHER" id="PTHR44591">
    <property type="entry name" value="STRESS RESPONSE REGULATOR PROTEIN 1"/>
    <property type="match status" value="1"/>
</dbReference>
<evidence type="ECO:0000313" key="5">
    <source>
        <dbReference type="EMBL" id="QPH38630.1"/>
    </source>
</evidence>
<name>A0A7U3Q6I2_9SPHI</name>
<dbReference type="EMBL" id="CP064939">
    <property type="protein sequence ID" value="QPH38630.1"/>
    <property type="molecule type" value="Genomic_DNA"/>
</dbReference>
<protein>
    <submittedName>
        <fullName evidence="5">Response regulator transcription factor</fullName>
    </submittedName>
</protein>
<dbReference type="GO" id="GO:0000160">
    <property type="term" value="P:phosphorelay signal transduction system"/>
    <property type="evidence" value="ECO:0007669"/>
    <property type="project" value="UniProtKB-KW"/>
</dbReference>
<dbReference type="Pfam" id="PF00072">
    <property type="entry name" value="Response_reg"/>
    <property type="match status" value="1"/>
</dbReference>
<dbReference type="SMART" id="SM00448">
    <property type="entry name" value="REC"/>
    <property type="match status" value="1"/>
</dbReference>
<dbReference type="CDD" id="cd17535">
    <property type="entry name" value="REC_NarL-like"/>
    <property type="match status" value="1"/>
</dbReference>
<dbReference type="PANTHER" id="PTHR44591:SF14">
    <property type="entry name" value="PROTEIN PILG"/>
    <property type="match status" value="1"/>
</dbReference>